<accession>A0A9P9AF17</accession>
<evidence type="ECO:0000313" key="2">
    <source>
        <dbReference type="EMBL" id="KAH6871632.1"/>
    </source>
</evidence>
<keyword evidence="3" id="KW-1185">Reference proteome</keyword>
<evidence type="ECO:0000256" key="1">
    <source>
        <dbReference type="SAM" id="MobiDB-lite"/>
    </source>
</evidence>
<dbReference type="Proteomes" id="UP000777438">
    <property type="component" value="Unassembled WGS sequence"/>
</dbReference>
<sequence length="205" mass="23003">MEEHREYVDSRKDDSPQIRKGAGARKAAKKPSFDLEPGKGGTLVADFNFGTIEGIMILNLSKETLDAIAQNSSGSTDNSDTEDEFDSDEPKVKGKRKHITTKTTKDADTGKKRKILPSVSRRVYYQLRGSETGEGQILPEPQPGHINFLNDQATRFVSLAYEVPYISGKVEFHGVKVSDKPLRTPESWDSFSWSAYEYARAARWR</sequence>
<dbReference type="EMBL" id="JAGPYM010000052">
    <property type="protein sequence ID" value="KAH6871632.1"/>
    <property type="molecule type" value="Genomic_DNA"/>
</dbReference>
<organism evidence="2 3">
    <name type="scientific">Thelonectria olida</name>
    <dbReference type="NCBI Taxonomy" id="1576542"/>
    <lineage>
        <taxon>Eukaryota</taxon>
        <taxon>Fungi</taxon>
        <taxon>Dikarya</taxon>
        <taxon>Ascomycota</taxon>
        <taxon>Pezizomycotina</taxon>
        <taxon>Sordariomycetes</taxon>
        <taxon>Hypocreomycetidae</taxon>
        <taxon>Hypocreales</taxon>
        <taxon>Nectriaceae</taxon>
        <taxon>Thelonectria</taxon>
    </lineage>
</organism>
<gene>
    <name evidence="2" type="ORF">B0T10DRAFT_568209</name>
</gene>
<evidence type="ECO:0000313" key="3">
    <source>
        <dbReference type="Proteomes" id="UP000777438"/>
    </source>
</evidence>
<comment type="caution">
    <text evidence="2">The sequence shown here is derived from an EMBL/GenBank/DDBJ whole genome shotgun (WGS) entry which is preliminary data.</text>
</comment>
<protein>
    <submittedName>
        <fullName evidence="2">Uncharacterized protein</fullName>
    </submittedName>
</protein>
<proteinExistence type="predicted"/>
<dbReference type="OrthoDB" id="4630416at2759"/>
<feature type="compositionally biased region" description="Basic and acidic residues" evidence="1">
    <location>
        <begin position="1"/>
        <end position="17"/>
    </location>
</feature>
<dbReference type="AlphaFoldDB" id="A0A9P9AF17"/>
<feature type="region of interest" description="Disordered" evidence="1">
    <location>
        <begin position="70"/>
        <end position="112"/>
    </location>
</feature>
<feature type="region of interest" description="Disordered" evidence="1">
    <location>
        <begin position="1"/>
        <end position="41"/>
    </location>
</feature>
<reference evidence="2 3" key="1">
    <citation type="journal article" date="2021" name="Nat. Commun.">
        <title>Genetic determinants of endophytism in the Arabidopsis root mycobiome.</title>
        <authorList>
            <person name="Mesny F."/>
            <person name="Miyauchi S."/>
            <person name="Thiergart T."/>
            <person name="Pickel B."/>
            <person name="Atanasova L."/>
            <person name="Karlsson M."/>
            <person name="Huettel B."/>
            <person name="Barry K.W."/>
            <person name="Haridas S."/>
            <person name="Chen C."/>
            <person name="Bauer D."/>
            <person name="Andreopoulos W."/>
            <person name="Pangilinan J."/>
            <person name="LaButti K."/>
            <person name="Riley R."/>
            <person name="Lipzen A."/>
            <person name="Clum A."/>
            <person name="Drula E."/>
            <person name="Henrissat B."/>
            <person name="Kohler A."/>
            <person name="Grigoriev I.V."/>
            <person name="Martin F.M."/>
            <person name="Hacquard S."/>
        </authorList>
    </citation>
    <scope>NUCLEOTIDE SEQUENCE [LARGE SCALE GENOMIC DNA]</scope>
    <source>
        <strain evidence="2 3">MPI-CAGE-CH-0241</strain>
    </source>
</reference>
<name>A0A9P9AF17_9HYPO</name>